<dbReference type="InterPro" id="IPR034236">
    <property type="entry name" value="CuRO_CcO_Caa3_II"/>
</dbReference>
<evidence type="ECO:0000256" key="14">
    <source>
        <dbReference type="ARBA" id="ARBA00031399"/>
    </source>
</evidence>
<keyword evidence="12 17" id="KW-0472">Membrane</keyword>
<name>A0ABQ0H1F0_9HYPH</name>
<evidence type="ECO:0000256" key="4">
    <source>
        <dbReference type="ARBA" id="ARBA00022617"/>
    </source>
</evidence>
<evidence type="ECO:0000313" key="21">
    <source>
        <dbReference type="EMBL" id="GAB1582756.1"/>
    </source>
</evidence>
<comment type="similarity">
    <text evidence="2">Belongs to the cytochrome c oxidase subunit 2 family.</text>
</comment>
<evidence type="ECO:0000259" key="19">
    <source>
        <dbReference type="PROSITE" id="PS50857"/>
    </source>
</evidence>
<evidence type="ECO:0000256" key="13">
    <source>
        <dbReference type="ARBA" id="ARBA00024688"/>
    </source>
</evidence>
<keyword evidence="8" id="KW-0249">Electron transport</keyword>
<feature type="transmembrane region" description="Helical" evidence="17">
    <location>
        <begin position="42"/>
        <end position="67"/>
    </location>
</feature>
<keyword evidence="6 17" id="KW-0812">Transmembrane</keyword>
<dbReference type="PROSITE" id="PS50857">
    <property type="entry name" value="COX2_CUA"/>
    <property type="match status" value="1"/>
</dbReference>
<evidence type="ECO:0000256" key="9">
    <source>
        <dbReference type="ARBA" id="ARBA00022989"/>
    </source>
</evidence>
<dbReference type="InterPro" id="IPR036909">
    <property type="entry name" value="Cyt_c-like_dom_sf"/>
</dbReference>
<feature type="chain" id="PRO_5046697810" description="Cytochrome aa3 subunit 2" evidence="18">
    <location>
        <begin position="25"/>
        <end position="331"/>
    </location>
</feature>
<evidence type="ECO:0000256" key="16">
    <source>
        <dbReference type="PROSITE-ProRule" id="PRU00433"/>
    </source>
</evidence>
<dbReference type="CDD" id="cd04213">
    <property type="entry name" value="CuRO_CcO_Caa3_II"/>
    <property type="match status" value="1"/>
</dbReference>
<organism evidence="21 22">
    <name type="scientific">Phyllobacterium phragmitis</name>
    <dbReference type="NCBI Taxonomy" id="2670329"/>
    <lineage>
        <taxon>Bacteria</taxon>
        <taxon>Pseudomonadati</taxon>
        <taxon>Pseudomonadota</taxon>
        <taxon>Alphaproteobacteria</taxon>
        <taxon>Hyphomicrobiales</taxon>
        <taxon>Phyllobacteriaceae</taxon>
        <taxon>Phyllobacterium</taxon>
    </lineage>
</organism>
<dbReference type="PROSITE" id="PS00078">
    <property type="entry name" value="COX2"/>
    <property type="match status" value="1"/>
</dbReference>
<feature type="domain" description="Cytochrome oxidase subunit II copper A binding" evidence="19">
    <location>
        <begin position="113"/>
        <end position="228"/>
    </location>
</feature>
<proteinExistence type="inferred from homology"/>
<feature type="domain" description="Cytochrome c" evidence="20">
    <location>
        <begin position="239"/>
        <end position="331"/>
    </location>
</feature>
<evidence type="ECO:0000256" key="8">
    <source>
        <dbReference type="ARBA" id="ARBA00022982"/>
    </source>
</evidence>
<dbReference type="RefSeq" id="WP_407865314.1">
    <property type="nucleotide sequence ID" value="NZ_BAAFZP010000001.1"/>
</dbReference>
<keyword evidence="22" id="KW-1185">Reference proteome</keyword>
<dbReference type="PROSITE" id="PS51007">
    <property type="entry name" value="CYTC"/>
    <property type="match status" value="1"/>
</dbReference>
<evidence type="ECO:0000256" key="15">
    <source>
        <dbReference type="ARBA" id="ARBA00047816"/>
    </source>
</evidence>
<keyword evidence="9 17" id="KW-1133">Transmembrane helix</keyword>
<dbReference type="NCBIfam" id="TIGR02866">
    <property type="entry name" value="CoxB"/>
    <property type="match status" value="1"/>
</dbReference>
<evidence type="ECO:0000256" key="2">
    <source>
        <dbReference type="ARBA" id="ARBA00007866"/>
    </source>
</evidence>
<evidence type="ECO:0000256" key="17">
    <source>
        <dbReference type="SAM" id="Phobius"/>
    </source>
</evidence>
<evidence type="ECO:0000256" key="18">
    <source>
        <dbReference type="SAM" id="SignalP"/>
    </source>
</evidence>
<dbReference type="PROSITE" id="PS51257">
    <property type="entry name" value="PROKAR_LIPOPROTEIN"/>
    <property type="match status" value="1"/>
</dbReference>
<evidence type="ECO:0000313" key="22">
    <source>
        <dbReference type="Proteomes" id="UP001628091"/>
    </source>
</evidence>
<dbReference type="Pfam" id="PF00116">
    <property type="entry name" value="COX2"/>
    <property type="match status" value="1"/>
</dbReference>
<dbReference type="Proteomes" id="UP001628091">
    <property type="component" value="Unassembled WGS sequence"/>
</dbReference>
<comment type="catalytic activity">
    <reaction evidence="15">
        <text>4 Fe(II)-[cytochrome c] + O2 + 8 H(+)(in) = 4 Fe(III)-[cytochrome c] + 2 H2O + 4 H(+)(out)</text>
        <dbReference type="Rhea" id="RHEA:11436"/>
        <dbReference type="Rhea" id="RHEA-COMP:10350"/>
        <dbReference type="Rhea" id="RHEA-COMP:14399"/>
        <dbReference type="ChEBI" id="CHEBI:15377"/>
        <dbReference type="ChEBI" id="CHEBI:15378"/>
        <dbReference type="ChEBI" id="CHEBI:15379"/>
        <dbReference type="ChEBI" id="CHEBI:29033"/>
        <dbReference type="ChEBI" id="CHEBI:29034"/>
        <dbReference type="EC" id="7.1.1.9"/>
    </reaction>
</comment>
<evidence type="ECO:0000256" key="1">
    <source>
        <dbReference type="ARBA" id="ARBA00004141"/>
    </source>
</evidence>
<keyword evidence="5" id="KW-0679">Respiratory chain</keyword>
<dbReference type="PANTHER" id="PTHR22888:SF9">
    <property type="entry name" value="CYTOCHROME C OXIDASE SUBUNIT 2"/>
    <property type="match status" value="1"/>
</dbReference>
<keyword evidence="7 16" id="KW-0479">Metal-binding</keyword>
<evidence type="ECO:0000256" key="5">
    <source>
        <dbReference type="ARBA" id="ARBA00022660"/>
    </source>
</evidence>
<reference evidence="21 22" key="1">
    <citation type="submission" date="2024-10" db="EMBL/GenBank/DDBJ databases">
        <title>Isolation, draft genome sequencing and identification of Phyllobacterium sp. NSA23, isolated from leaf soil.</title>
        <authorList>
            <person name="Akita H."/>
        </authorList>
    </citation>
    <scope>NUCLEOTIDE SEQUENCE [LARGE SCALE GENOMIC DNA]</scope>
    <source>
        <strain evidence="21 22">NSA23</strain>
    </source>
</reference>
<evidence type="ECO:0000256" key="3">
    <source>
        <dbReference type="ARBA" id="ARBA00022448"/>
    </source>
</evidence>
<feature type="signal peptide" evidence="18">
    <location>
        <begin position="1"/>
        <end position="24"/>
    </location>
</feature>
<comment type="subcellular location">
    <subcellularLocation>
        <location evidence="1">Membrane</location>
        <topology evidence="1">Multi-pass membrane protein</topology>
    </subcellularLocation>
</comment>
<evidence type="ECO:0000256" key="12">
    <source>
        <dbReference type="ARBA" id="ARBA00023136"/>
    </source>
</evidence>
<dbReference type="SUPFAM" id="SSF49503">
    <property type="entry name" value="Cupredoxins"/>
    <property type="match status" value="1"/>
</dbReference>
<keyword evidence="18" id="KW-0732">Signal</keyword>
<dbReference type="SUPFAM" id="SSF46626">
    <property type="entry name" value="Cytochrome c"/>
    <property type="match status" value="1"/>
</dbReference>
<evidence type="ECO:0000259" key="20">
    <source>
        <dbReference type="PROSITE" id="PS51007"/>
    </source>
</evidence>
<accession>A0ABQ0H1F0</accession>
<evidence type="ECO:0000256" key="7">
    <source>
        <dbReference type="ARBA" id="ARBA00022723"/>
    </source>
</evidence>
<dbReference type="Pfam" id="PF00034">
    <property type="entry name" value="Cytochrom_C"/>
    <property type="match status" value="1"/>
</dbReference>
<dbReference type="InterPro" id="IPR001505">
    <property type="entry name" value="Copper_CuA"/>
</dbReference>
<dbReference type="PANTHER" id="PTHR22888">
    <property type="entry name" value="CYTOCHROME C OXIDASE, SUBUNIT II"/>
    <property type="match status" value="1"/>
</dbReference>
<evidence type="ECO:0000256" key="6">
    <source>
        <dbReference type="ARBA" id="ARBA00022692"/>
    </source>
</evidence>
<dbReference type="InterPro" id="IPR009056">
    <property type="entry name" value="Cyt_c-like_dom"/>
</dbReference>
<feature type="transmembrane region" description="Helical" evidence="17">
    <location>
        <begin position="79"/>
        <end position="103"/>
    </location>
</feature>
<keyword evidence="10 16" id="KW-0408">Iron</keyword>
<gene>
    <name evidence="21" type="ORF">PPNSA23_26990</name>
</gene>
<evidence type="ECO:0000256" key="11">
    <source>
        <dbReference type="ARBA" id="ARBA00023008"/>
    </source>
</evidence>
<keyword evidence="4 16" id="KW-0349">Heme</keyword>
<evidence type="ECO:0000256" key="10">
    <source>
        <dbReference type="ARBA" id="ARBA00023004"/>
    </source>
</evidence>
<comment type="function">
    <text evidence="13">Subunits I and II form the functional core of the enzyme complex. Electrons originating in cytochrome c are transferred via heme a and Cu(A) to the binuclear center formed by heme a3 and Cu(B).</text>
</comment>
<dbReference type="Gene3D" id="2.60.40.420">
    <property type="entry name" value="Cupredoxins - blue copper proteins"/>
    <property type="match status" value="1"/>
</dbReference>
<protein>
    <recommendedName>
        <fullName evidence="14">Cytochrome aa3 subunit 2</fullName>
    </recommendedName>
</protein>
<sequence>MKRGFLQWPAAGALLLLASGCAGVQSALDPAGAEAGRIHTLSWVLILFCTAVFIITAVIAAAALFGSERWRRRLSGEKLIIGAGLIFPAVTLTLLLAYGIIVLGMGGSPADTQDGLRISVVGERWWWRVIYHDENGRRIESANELRIPAGRPVRIDLTSADVIHSFWVPKLAGKLDMIPGRVNTLTLDVDKPGVSRGQCAEYCGGPHALMSFFVIAMADEDFATWLANEAKQAGEPTGNSERRGRELFMASGCSACHTVRGTAANGTIGPDLTHVGSRHSLAAATLPNDAEAFARWIRDGQHIKPENLMPAYRIFTDEELASLSSYLAQLR</sequence>
<keyword evidence="3" id="KW-0813">Transport</keyword>
<dbReference type="InterPro" id="IPR002429">
    <property type="entry name" value="CcO_II-like_C"/>
</dbReference>
<dbReference type="InterPro" id="IPR045187">
    <property type="entry name" value="CcO_II"/>
</dbReference>
<dbReference type="InterPro" id="IPR008972">
    <property type="entry name" value="Cupredoxin"/>
</dbReference>
<comment type="caution">
    <text evidence="21">The sequence shown here is derived from an EMBL/GenBank/DDBJ whole genome shotgun (WGS) entry which is preliminary data.</text>
</comment>
<dbReference type="EMBL" id="BAAFZP010000001">
    <property type="protein sequence ID" value="GAB1582756.1"/>
    <property type="molecule type" value="Genomic_DNA"/>
</dbReference>
<keyword evidence="11" id="KW-0186">Copper</keyword>
<dbReference type="InterPro" id="IPR014222">
    <property type="entry name" value="Cyt_c_oxidase_su2"/>
</dbReference>